<accession>A0A255YUR6</accession>
<comment type="cofactor">
    <cofactor evidence="3 14">
        <name>a divalent metal cation</name>
        <dbReference type="ChEBI" id="CHEBI:60240"/>
    </cofactor>
</comment>
<dbReference type="AlphaFoldDB" id="A0A255YUR6"/>
<proteinExistence type="inferred from homology"/>
<dbReference type="SUPFAM" id="SSF69765">
    <property type="entry name" value="IpsF-like"/>
    <property type="match status" value="1"/>
</dbReference>
<dbReference type="PANTHER" id="PTHR43181">
    <property type="entry name" value="2-C-METHYL-D-ERYTHRITOL 2,4-CYCLODIPHOSPHATE SYNTHASE, CHLOROPLASTIC"/>
    <property type="match status" value="1"/>
</dbReference>
<keyword evidence="11 14" id="KW-0414">Isoprene biosynthesis</keyword>
<dbReference type="OrthoDB" id="9804336at2"/>
<dbReference type="InterPro" id="IPR018294">
    <property type="entry name" value="ISPD_synthase_CS"/>
</dbReference>
<dbReference type="HAMAP" id="MF_00107">
    <property type="entry name" value="IspF"/>
    <property type="match status" value="1"/>
</dbReference>
<dbReference type="RefSeq" id="WP_094458005.1">
    <property type="nucleotide sequence ID" value="NZ_NOXU01000031.1"/>
</dbReference>
<dbReference type="InterPro" id="IPR036571">
    <property type="entry name" value="MECDP_synthase_sf"/>
</dbReference>
<feature type="site" description="Transition state stabilizer" evidence="14">
    <location>
        <position position="23"/>
    </location>
</feature>
<dbReference type="EMBL" id="NOXU01000031">
    <property type="protein sequence ID" value="OYQ32967.1"/>
    <property type="molecule type" value="Genomic_DNA"/>
</dbReference>
<dbReference type="InterPro" id="IPR029044">
    <property type="entry name" value="Nucleotide-diphossugar_trans"/>
</dbReference>
<dbReference type="InterPro" id="IPR001228">
    <property type="entry name" value="IspD"/>
</dbReference>
<keyword evidence="13 14" id="KW-0511">Multifunctional enzyme</keyword>
<comment type="similarity">
    <text evidence="14">In the C-terminal section; belongs to the IspF family.</text>
</comment>
<feature type="site" description="Transition state stabilizer" evidence="14">
    <location>
        <position position="264"/>
    </location>
</feature>
<comment type="catalytic activity">
    <reaction evidence="2 14">
        <text>2-C-methyl-D-erythritol 4-phosphate + CTP + H(+) = 4-CDP-2-C-methyl-D-erythritol + diphosphate</text>
        <dbReference type="Rhea" id="RHEA:13429"/>
        <dbReference type="ChEBI" id="CHEBI:15378"/>
        <dbReference type="ChEBI" id="CHEBI:33019"/>
        <dbReference type="ChEBI" id="CHEBI:37563"/>
        <dbReference type="ChEBI" id="CHEBI:57823"/>
        <dbReference type="ChEBI" id="CHEBI:58262"/>
        <dbReference type="EC" id="2.7.7.60"/>
    </reaction>
</comment>
<dbReference type="HAMAP" id="MF_01520">
    <property type="entry name" value="IspDF"/>
    <property type="match status" value="1"/>
</dbReference>
<keyword evidence="9 14" id="KW-0548">Nucleotidyltransferase</keyword>
<dbReference type="PANTHER" id="PTHR43181:SF1">
    <property type="entry name" value="2-C-METHYL-D-ERYTHRITOL 2,4-CYCLODIPHOSPHATE SYNTHASE, CHLOROPLASTIC"/>
    <property type="match status" value="1"/>
</dbReference>
<keyword evidence="8 14" id="KW-0808">Transferase</keyword>
<organism evidence="16 17">
    <name type="scientific">Niveispirillum lacus</name>
    <dbReference type="NCBI Taxonomy" id="1981099"/>
    <lineage>
        <taxon>Bacteria</taxon>
        <taxon>Pseudomonadati</taxon>
        <taxon>Pseudomonadota</taxon>
        <taxon>Alphaproteobacteria</taxon>
        <taxon>Rhodospirillales</taxon>
        <taxon>Azospirillaceae</taxon>
        <taxon>Niveispirillum</taxon>
    </lineage>
</organism>
<feature type="site" description="Positions MEP for the nucleophilic attack" evidence="14">
    <location>
        <position position="210"/>
    </location>
</feature>
<evidence type="ECO:0000256" key="2">
    <source>
        <dbReference type="ARBA" id="ARBA00001282"/>
    </source>
</evidence>
<dbReference type="InterPro" id="IPR034683">
    <property type="entry name" value="IspD/TarI"/>
</dbReference>
<dbReference type="GO" id="GO:0019288">
    <property type="term" value="P:isopentenyl diphosphate biosynthetic process, methylerythritol 4-phosphate pathway"/>
    <property type="evidence" value="ECO:0007669"/>
    <property type="project" value="UniProtKB-UniRule"/>
</dbReference>
<dbReference type="InterPro" id="IPR020555">
    <property type="entry name" value="MECDP_synthase_CS"/>
</dbReference>
<dbReference type="CDD" id="cd02516">
    <property type="entry name" value="CDP-ME_synthetase"/>
    <property type="match status" value="1"/>
</dbReference>
<comment type="function">
    <text evidence="14">Bifunctional enzyme that catalyzes the formation of 4-diphosphocytidyl-2-C-methyl-D-erythritol from CTP and 2-C-methyl-D-erythritol 4-phosphate (MEP) (IspD), and catalyzes the conversion of 4-diphosphocytidyl-2-C-methyl-D-erythritol 2-phosphate (CDP-ME2P) to 2-C-methyl-D-erythritol 2,4-cyclodiphosphate (ME-CPP) with a corresponding release of cytidine 5-monophosphate (CMP) (IspF).</text>
</comment>
<evidence type="ECO:0000259" key="15">
    <source>
        <dbReference type="Pfam" id="PF02542"/>
    </source>
</evidence>
<comment type="caution">
    <text evidence="16">The sequence shown here is derived from an EMBL/GenBank/DDBJ whole genome shotgun (WGS) entry which is preliminary data.</text>
</comment>
<dbReference type="GO" id="GO:0046872">
    <property type="term" value="F:metal ion binding"/>
    <property type="evidence" value="ECO:0007669"/>
    <property type="project" value="UniProtKB-KW"/>
</dbReference>
<dbReference type="NCBIfam" id="NF006899">
    <property type="entry name" value="PRK09382.1"/>
    <property type="match status" value="1"/>
</dbReference>
<dbReference type="Pfam" id="PF02542">
    <property type="entry name" value="YgbB"/>
    <property type="match status" value="1"/>
</dbReference>
<feature type="domain" description="2-C-methyl-D-erythritol 2,4-cyclodiphosphate synthase" evidence="15">
    <location>
        <begin position="232"/>
        <end position="384"/>
    </location>
</feature>
<feature type="binding site" evidence="14">
    <location>
        <position position="272"/>
    </location>
    <ligand>
        <name>a divalent metal cation</name>
        <dbReference type="ChEBI" id="CHEBI:60240"/>
    </ligand>
</feature>
<dbReference type="Pfam" id="PF01128">
    <property type="entry name" value="IspD"/>
    <property type="match status" value="1"/>
</dbReference>
<feature type="binding site" evidence="14">
    <location>
        <position position="369"/>
    </location>
    <ligand>
        <name>4-CDP-2-C-methyl-D-erythritol 2-phosphate</name>
        <dbReference type="ChEBI" id="CHEBI:57919"/>
    </ligand>
</feature>
<dbReference type="CDD" id="cd00554">
    <property type="entry name" value="MECDP_synthase"/>
    <property type="match status" value="1"/>
</dbReference>
<evidence type="ECO:0000256" key="12">
    <source>
        <dbReference type="ARBA" id="ARBA00023239"/>
    </source>
</evidence>
<feature type="binding site" evidence="14">
    <location>
        <begin position="264"/>
        <end position="265"/>
    </location>
    <ligand>
        <name>4-CDP-2-C-methyl-D-erythritol 2-phosphate</name>
        <dbReference type="ChEBI" id="CHEBI:57919"/>
    </ligand>
</feature>
<dbReference type="InterPro" id="IPR003526">
    <property type="entry name" value="MECDP_synthase"/>
</dbReference>
<dbReference type="FunFam" id="3.90.550.10:FF:000003">
    <property type="entry name" value="2-C-methyl-D-erythritol 4-phosphate cytidylyltransferase"/>
    <property type="match status" value="1"/>
</dbReference>
<feature type="binding site" evidence="14">
    <location>
        <position position="240"/>
    </location>
    <ligand>
        <name>a divalent metal cation</name>
        <dbReference type="ChEBI" id="CHEBI:60240"/>
    </ligand>
</feature>
<feature type="site" description="Transition state stabilizer" evidence="14">
    <location>
        <position position="16"/>
    </location>
</feature>
<dbReference type="EC" id="2.7.7.60" evidence="14"/>
<keyword evidence="17" id="KW-1185">Reference proteome</keyword>
<dbReference type="Proteomes" id="UP000216998">
    <property type="component" value="Unassembled WGS sequence"/>
</dbReference>
<keyword evidence="12 14" id="KW-0456">Lyase</keyword>
<evidence type="ECO:0000256" key="11">
    <source>
        <dbReference type="ARBA" id="ARBA00023229"/>
    </source>
</evidence>
<dbReference type="NCBIfam" id="TIGR00453">
    <property type="entry name" value="ispD"/>
    <property type="match status" value="1"/>
</dbReference>
<comment type="caution">
    <text evidence="14">Lacks conserved residue(s) required for the propagation of feature annotation.</text>
</comment>
<dbReference type="NCBIfam" id="TIGR00151">
    <property type="entry name" value="ispF"/>
    <property type="match status" value="1"/>
</dbReference>
<evidence type="ECO:0000313" key="16">
    <source>
        <dbReference type="EMBL" id="OYQ32967.1"/>
    </source>
</evidence>
<evidence type="ECO:0000256" key="5">
    <source>
        <dbReference type="ARBA" id="ARBA00004787"/>
    </source>
</evidence>
<name>A0A255YUR6_9PROT</name>
<feature type="region of interest" description="2-C-methyl-D-erythritol 2,4-cyclodiphosphate synthase" evidence="14">
    <location>
        <begin position="232"/>
        <end position="391"/>
    </location>
</feature>
<dbReference type="GO" id="GO:0016114">
    <property type="term" value="P:terpenoid biosynthetic process"/>
    <property type="evidence" value="ECO:0007669"/>
    <property type="project" value="InterPro"/>
</dbReference>
<dbReference type="GO" id="GO:0050518">
    <property type="term" value="F:2-C-methyl-D-erythritol 4-phosphate cytidylyltransferase activity"/>
    <property type="evidence" value="ECO:0007669"/>
    <property type="project" value="UniProtKB-UniRule"/>
</dbReference>
<comment type="similarity">
    <text evidence="6">Belongs to the IspF family.</text>
</comment>
<comment type="similarity">
    <text evidence="14">In the N-terminal section; belongs to the IspD/TarI cytidylyltransferase family. IspD subfamily.</text>
</comment>
<dbReference type="GO" id="GO:0008685">
    <property type="term" value="F:2-C-methyl-D-erythritol 2,4-cyclodiphosphate synthase activity"/>
    <property type="evidence" value="ECO:0007669"/>
    <property type="project" value="UniProtKB-UniRule"/>
</dbReference>
<feature type="binding site" evidence="14">
    <location>
        <position position="238"/>
    </location>
    <ligand>
        <name>a divalent metal cation</name>
        <dbReference type="ChEBI" id="CHEBI:60240"/>
    </ligand>
</feature>
<comment type="pathway">
    <text evidence="5 14">Isoprenoid biosynthesis; isopentenyl diphosphate biosynthesis via DXP pathway; isopentenyl diphosphate from 1-deoxy-D-xylulose 5-phosphate: step 2/6.</text>
</comment>
<evidence type="ECO:0000256" key="3">
    <source>
        <dbReference type="ARBA" id="ARBA00001968"/>
    </source>
</evidence>
<reference evidence="16 17" key="1">
    <citation type="submission" date="2017-07" db="EMBL/GenBank/DDBJ databases">
        <title>Niveispirillum cyanobacteriorum sp. nov., isolated from cyanobacterial aggregates in a eutrophic lake.</title>
        <authorList>
            <person name="Cai H."/>
        </authorList>
    </citation>
    <scope>NUCLEOTIDE SEQUENCE [LARGE SCALE GENOMIC DNA]</scope>
    <source>
        <strain evidence="17">TH1-14</strain>
    </source>
</reference>
<evidence type="ECO:0000256" key="4">
    <source>
        <dbReference type="ARBA" id="ARBA00004709"/>
    </source>
</evidence>
<evidence type="ECO:0000256" key="7">
    <source>
        <dbReference type="ARBA" id="ARBA00009789"/>
    </source>
</evidence>
<dbReference type="EC" id="4.6.1.12" evidence="14"/>
<feature type="region of interest" description="2-C-methyl-D-erythritol 4-phosphate cytidylyltransferase" evidence="14">
    <location>
        <begin position="1"/>
        <end position="231"/>
    </location>
</feature>
<evidence type="ECO:0000256" key="13">
    <source>
        <dbReference type="ARBA" id="ARBA00023268"/>
    </source>
</evidence>
<feature type="binding site" evidence="14">
    <location>
        <begin position="238"/>
        <end position="240"/>
    </location>
    <ligand>
        <name>4-CDP-2-C-methyl-D-erythritol 2-phosphate</name>
        <dbReference type="ChEBI" id="CHEBI:57919"/>
    </ligand>
</feature>
<evidence type="ECO:0000256" key="1">
    <source>
        <dbReference type="ARBA" id="ARBA00000200"/>
    </source>
</evidence>
<dbReference type="HAMAP" id="MF_00108">
    <property type="entry name" value="IspD"/>
    <property type="match status" value="1"/>
</dbReference>
<comment type="pathway">
    <text evidence="4 14">Isoprenoid biosynthesis; isopentenyl diphosphate biosynthesis via DXP pathway; isopentenyl diphosphate from 1-deoxy-D-xylulose 5-phosphate: step 4/6.</text>
</comment>
<feature type="binding site" evidence="14">
    <location>
        <position position="372"/>
    </location>
    <ligand>
        <name>4-CDP-2-C-methyl-D-erythritol 2-phosphate</name>
        <dbReference type="ChEBI" id="CHEBI:57919"/>
    </ligand>
</feature>
<sequence>MPTCTALIVAAGRGLRFGGDLPKQYLHLAGQPILRRTVEAFLRHPAVTGVRVVIDPAFRDLYDKAVEGLDLPPPIAGGPTRQDSVLNGLEAMAGHPPDLVLIHDAARPLVDRQAISDVIAALETSPAAIAATPLADTLKRGTVAGGAIVSAGTVDRTALWRALTPQGFRFADILPAHRRAAGLNLTDDAAVAEEAGLTVTLVPCDQDNLKVTNQDDLARAEKLFLARLGDVRTGTGFDVHKFAPGDQVWLCGVSVPHDATLDGHSDADVALHALTDAILGAISAGDIGLHFPPSDPKWKGADSAQFLRHAADLVADKGGVIAHVDITIICERPKIGPHRDAMVARVADILGLSPARVSVKATTTEGLGFTGRREGIAAQAAATVRLPLILE</sequence>
<feature type="site" description="Positions MEP for the nucleophilic attack" evidence="14">
    <location>
        <position position="156"/>
    </location>
</feature>
<dbReference type="PROSITE" id="PS01350">
    <property type="entry name" value="ISPF"/>
    <property type="match status" value="1"/>
</dbReference>
<gene>
    <name evidence="14 16" type="primary">ispDF</name>
    <name evidence="16" type="ORF">CHU95_18945</name>
</gene>
<dbReference type="SUPFAM" id="SSF53448">
    <property type="entry name" value="Nucleotide-diphospho-sugar transferases"/>
    <property type="match status" value="1"/>
</dbReference>
<dbReference type="InterPro" id="IPR026596">
    <property type="entry name" value="IspD/F"/>
</dbReference>
<dbReference type="Gene3D" id="3.30.1330.50">
    <property type="entry name" value="2-C-methyl-D-erythritol 2,4-cyclodiphosphate synthase"/>
    <property type="match status" value="1"/>
</dbReference>
<dbReference type="Gene3D" id="3.90.550.10">
    <property type="entry name" value="Spore Coat Polysaccharide Biosynthesis Protein SpsA, Chain A"/>
    <property type="match status" value="1"/>
</dbReference>
<feature type="site" description="Transition state stabilizer" evidence="14">
    <location>
        <position position="363"/>
    </location>
</feature>
<dbReference type="UniPathway" id="UPA00056">
    <property type="reaction ID" value="UER00093"/>
</dbReference>
<protein>
    <recommendedName>
        <fullName evidence="14">Bifunctional enzyme IspD/IspF</fullName>
    </recommendedName>
    <domain>
        <recommendedName>
            <fullName evidence="14">2-C-methyl-D-erythritol 4-phosphate cytidylyltransferase</fullName>
            <ecNumber evidence="14">2.7.7.60</ecNumber>
        </recommendedName>
        <alternativeName>
            <fullName evidence="14">4-diphosphocytidyl-2C-methyl-D-erythritol synthase</fullName>
        </alternativeName>
        <alternativeName>
            <fullName evidence="14">MEP cytidylyltransferase</fullName>
            <shortName evidence="14">MCT</shortName>
        </alternativeName>
    </domain>
    <domain>
        <recommendedName>
            <fullName evidence="14">2-C-methyl-D-erythritol 2,4-cyclodiphosphate synthase</fullName>
            <shortName evidence="14">MECDP-synthase</shortName>
            <shortName evidence="14">MECPP-synthase</shortName>
            <shortName evidence="14">MECPS</shortName>
            <ecNumber evidence="14">4.6.1.12</ecNumber>
        </recommendedName>
    </domain>
</protein>
<evidence type="ECO:0000256" key="9">
    <source>
        <dbReference type="ARBA" id="ARBA00022695"/>
    </source>
</evidence>
<evidence type="ECO:0000256" key="10">
    <source>
        <dbReference type="ARBA" id="ARBA00022723"/>
    </source>
</evidence>
<evidence type="ECO:0000313" key="17">
    <source>
        <dbReference type="Proteomes" id="UP000216998"/>
    </source>
</evidence>
<dbReference type="PROSITE" id="PS01295">
    <property type="entry name" value="ISPD"/>
    <property type="match status" value="1"/>
</dbReference>
<evidence type="ECO:0000256" key="14">
    <source>
        <dbReference type="HAMAP-Rule" id="MF_01520"/>
    </source>
</evidence>
<comment type="catalytic activity">
    <reaction evidence="1 14">
        <text>4-CDP-2-C-methyl-D-erythritol 2-phosphate = 2-C-methyl-D-erythritol 2,4-cyclic diphosphate + CMP</text>
        <dbReference type="Rhea" id="RHEA:23864"/>
        <dbReference type="ChEBI" id="CHEBI:57919"/>
        <dbReference type="ChEBI" id="CHEBI:58483"/>
        <dbReference type="ChEBI" id="CHEBI:60377"/>
        <dbReference type="EC" id="4.6.1.12"/>
    </reaction>
</comment>
<keyword evidence="10 14" id="KW-0479">Metal-binding</keyword>
<comment type="similarity">
    <text evidence="7">Belongs to the IspD/TarI cytidylyltransferase family. IspD subfamily.</text>
</comment>
<evidence type="ECO:0000256" key="6">
    <source>
        <dbReference type="ARBA" id="ARBA00008480"/>
    </source>
</evidence>
<feature type="binding site" evidence="14">
    <location>
        <begin position="286"/>
        <end position="288"/>
    </location>
    <ligand>
        <name>4-CDP-2-C-methyl-D-erythritol 2-phosphate</name>
        <dbReference type="ChEBI" id="CHEBI:57919"/>
    </ligand>
</feature>
<evidence type="ECO:0000256" key="8">
    <source>
        <dbReference type="ARBA" id="ARBA00022679"/>
    </source>
</evidence>
<feature type="binding site" evidence="14">
    <location>
        <begin position="362"/>
        <end position="365"/>
    </location>
    <ligand>
        <name>4-CDP-2-C-methyl-D-erythritol 2-phosphate</name>
        <dbReference type="ChEBI" id="CHEBI:57919"/>
    </ligand>
</feature>